<comment type="caution">
    <text evidence="1">The sequence shown here is derived from an EMBL/GenBank/DDBJ whole genome shotgun (WGS) entry which is preliminary data.</text>
</comment>
<protein>
    <submittedName>
        <fullName evidence="1">Uncharacterized protein</fullName>
    </submittedName>
</protein>
<dbReference type="Proteomes" id="UP001162483">
    <property type="component" value="Unassembled WGS sequence"/>
</dbReference>
<sequence length="55" mass="5887">MQGLGRADISGDICYVVHFQNLFCIKERAASGSLTNHDSSAVSIFLLGGSPQNPY</sequence>
<reference evidence="1" key="1">
    <citation type="submission" date="2023-05" db="EMBL/GenBank/DDBJ databases">
        <authorList>
            <person name="Stuckert A."/>
        </authorList>
    </citation>
    <scope>NUCLEOTIDE SEQUENCE</scope>
</reference>
<name>A0ABN9E6J4_9NEOB</name>
<dbReference type="EMBL" id="CATNWA010015192">
    <property type="protein sequence ID" value="CAI9580499.1"/>
    <property type="molecule type" value="Genomic_DNA"/>
</dbReference>
<evidence type="ECO:0000313" key="1">
    <source>
        <dbReference type="EMBL" id="CAI9580499.1"/>
    </source>
</evidence>
<keyword evidence="2" id="KW-1185">Reference proteome</keyword>
<proteinExistence type="predicted"/>
<feature type="non-terminal residue" evidence="1">
    <location>
        <position position="55"/>
    </location>
</feature>
<accession>A0ABN9E6J4</accession>
<organism evidence="1 2">
    <name type="scientific">Staurois parvus</name>
    <dbReference type="NCBI Taxonomy" id="386267"/>
    <lineage>
        <taxon>Eukaryota</taxon>
        <taxon>Metazoa</taxon>
        <taxon>Chordata</taxon>
        <taxon>Craniata</taxon>
        <taxon>Vertebrata</taxon>
        <taxon>Euteleostomi</taxon>
        <taxon>Amphibia</taxon>
        <taxon>Batrachia</taxon>
        <taxon>Anura</taxon>
        <taxon>Neobatrachia</taxon>
        <taxon>Ranoidea</taxon>
        <taxon>Ranidae</taxon>
        <taxon>Staurois</taxon>
    </lineage>
</organism>
<evidence type="ECO:0000313" key="2">
    <source>
        <dbReference type="Proteomes" id="UP001162483"/>
    </source>
</evidence>
<gene>
    <name evidence="1" type="ORF">SPARVUS_LOCUS9304951</name>
</gene>